<evidence type="ECO:0008006" key="4">
    <source>
        <dbReference type="Google" id="ProtNLM"/>
    </source>
</evidence>
<feature type="compositionally biased region" description="Basic and acidic residues" evidence="1">
    <location>
        <begin position="43"/>
        <end position="69"/>
    </location>
</feature>
<evidence type="ECO:0000313" key="2">
    <source>
        <dbReference type="EMBL" id="EDQ04403.1"/>
    </source>
</evidence>
<dbReference type="EMBL" id="ABID01000004">
    <property type="protein sequence ID" value="EDQ04403.1"/>
    <property type="molecule type" value="Genomic_DNA"/>
</dbReference>
<organism evidence="2 3">
    <name type="scientific">Sulfitobacter indolifex HEL-45</name>
    <dbReference type="NCBI Taxonomy" id="391624"/>
    <lineage>
        <taxon>Bacteria</taxon>
        <taxon>Pseudomonadati</taxon>
        <taxon>Pseudomonadota</taxon>
        <taxon>Alphaproteobacteria</taxon>
        <taxon>Rhodobacterales</taxon>
        <taxon>Roseobacteraceae</taxon>
        <taxon>Sulfitobacter</taxon>
    </lineage>
</organism>
<accession>A0ABP2D9I1</accession>
<sequence length="69" mass="7403">MAERNRSNDGSKETDKFLSDTDTPDQGGRAGGGLQKDVGTQDALRRAEKGEDGVTRVTGEDKRNHGEPS</sequence>
<evidence type="ECO:0000256" key="1">
    <source>
        <dbReference type="SAM" id="MobiDB-lite"/>
    </source>
</evidence>
<feature type="region of interest" description="Disordered" evidence="1">
    <location>
        <begin position="1"/>
        <end position="69"/>
    </location>
</feature>
<reference evidence="2 3" key="1">
    <citation type="submission" date="2007-11" db="EMBL/GenBank/DDBJ databases">
        <authorList>
            <person name="Wagner-Dobler I."/>
            <person name="Ferriera S."/>
            <person name="Johnson J."/>
            <person name="Kravitz S."/>
            <person name="Beeson K."/>
            <person name="Sutton G."/>
            <person name="Rogers Y.-H."/>
            <person name="Friedman R."/>
            <person name="Frazier M."/>
            <person name="Venter J.C."/>
        </authorList>
    </citation>
    <scope>NUCLEOTIDE SEQUENCE [LARGE SCALE GENOMIC DNA]</scope>
    <source>
        <strain evidence="2 3">HEL-45</strain>
    </source>
</reference>
<comment type="caution">
    <text evidence="2">The sequence shown here is derived from an EMBL/GenBank/DDBJ whole genome shotgun (WGS) entry which is preliminary data.</text>
</comment>
<protein>
    <recommendedName>
        <fullName evidence="4">Stress-induced protein</fullName>
    </recommendedName>
</protein>
<proteinExistence type="predicted"/>
<name>A0ABP2D9I1_9RHOB</name>
<dbReference type="RefSeq" id="WP_007120167.1">
    <property type="nucleotide sequence ID" value="NZ_ABID01000004.1"/>
</dbReference>
<dbReference type="Proteomes" id="UP000003257">
    <property type="component" value="Unassembled WGS sequence"/>
</dbReference>
<keyword evidence="3" id="KW-1185">Reference proteome</keyword>
<gene>
    <name evidence="2" type="ORF">OIHEL45_15779</name>
</gene>
<feature type="compositionally biased region" description="Basic and acidic residues" evidence="1">
    <location>
        <begin position="1"/>
        <end position="19"/>
    </location>
</feature>
<evidence type="ECO:0000313" key="3">
    <source>
        <dbReference type="Proteomes" id="UP000003257"/>
    </source>
</evidence>